<evidence type="ECO:0000313" key="1">
    <source>
        <dbReference type="EMBL" id="RSC18391.1"/>
    </source>
</evidence>
<gene>
    <name evidence="1" type="ORF">EGS84_16340</name>
</gene>
<dbReference type="Pfam" id="PF23502">
    <property type="entry name" value="YdgV"/>
    <property type="match status" value="1"/>
</dbReference>
<dbReference type="AlphaFoldDB" id="A0AAQ0V8T4"/>
<proteinExistence type="predicted"/>
<name>A0AAQ0V8T4_CITKO</name>
<dbReference type="RefSeq" id="WP_012132481.1">
    <property type="nucleotide sequence ID" value="NZ_CAXOLM010000006.1"/>
</dbReference>
<protein>
    <submittedName>
        <fullName evidence="1">Uncharacterized protein</fullName>
    </submittedName>
</protein>
<dbReference type="Proteomes" id="UP000282299">
    <property type="component" value="Unassembled WGS sequence"/>
</dbReference>
<dbReference type="InterPro" id="IPR057002">
    <property type="entry name" value="YdgV"/>
</dbReference>
<dbReference type="EMBL" id="RKIT01000002">
    <property type="protein sequence ID" value="RSC18391.1"/>
    <property type="molecule type" value="Genomic_DNA"/>
</dbReference>
<evidence type="ECO:0000313" key="2">
    <source>
        <dbReference type="Proteomes" id="UP000282299"/>
    </source>
</evidence>
<comment type="caution">
    <text evidence="1">The sequence shown here is derived from an EMBL/GenBank/DDBJ whole genome shotgun (WGS) entry which is preliminary data.</text>
</comment>
<organism evidence="1 2">
    <name type="scientific">Citrobacter koseri</name>
    <name type="common">Citrobacter diversus</name>
    <dbReference type="NCBI Taxonomy" id="545"/>
    <lineage>
        <taxon>Bacteria</taxon>
        <taxon>Pseudomonadati</taxon>
        <taxon>Pseudomonadota</taxon>
        <taxon>Gammaproteobacteria</taxon>
        <taxon>Enterobacterales</taxon>
        <taxon>Enterobacteriaceae</taxon>
        <taxon>Citrobacter</taxon>
    </lineage>
</organism>
<accession>A0AAQ0V8T4</accession>
<reference evidence="2" key="1">
    <citation type="submission" date="2018-10" db="EMBL/GenBank/DDBJ databases">
        <title>FDA dAtabase for Regulatory Grade micrObial Sequences (FDA-ARGOS): Supporting development and validation of Infectious Disease Dx tests.</title>
        <authorList>
            <person name="Goldberg B."/>
            <person name="Campos J."/>
            <person name="Tallon L."/>
            <person name="Sadzewicz L."/>
            <person name="Zhao X."/>
            <person name="Vavikolanu K."/>
            <person name="Mehta A."/>
            <person name="Aluvathingal J."/>
            <person name="Nadendla S."/>
            <person name="Geyer C."/>
            <person name="Nandy P."/>
            <person name="Yan Y."/>
            <person name="Sichtig H."/>
        </authorList>
    </citation>
    <scope>NUCLEOTIDE SEQUENCE [LARGE SCALE GENOMIC DNA]</scope>
    <source>
        <strain evidence="2">FDAARGOS_526</strain>
    </source>
</reference>
<sequence length="57" mass="6617">MFNYRGQFSSAMTRSNTADNCNIMDNMFRTFFSTQTVLLRTSSSFLLAGEQHWRNAL</sequence>
<dbReference type="GeneID" id="300272654"/>